<dbReference type="Pfam" id="PF14846">
    <property type="entry name" value="DUF4485"/>
    <property type="match status" value="1"/>
</dbReference>
<accession>A0AAJ7BLZ5</accession>
<dbReference type="GeneID" id="107264651"/>
<evidence type="ECO:0000313" key="2">
    <source>
        <dbReference type="Proteomes" id="UP000694920"/>
    </source>
</evidence>
<keyword evidence="2" id="KW-1185">Reference proteome</keyword>
<reference evidence="3" key="1">
    <citation type="submission" date="2025-08" db="UniProtKB">
        <authorList>
            <consortium name="RefSeq"/>
        </authorList>
    </citation>
    <scope>IDENTIFICATION</scope>
</reference>
<dbReference type="RefSeq" id="XP_015588624.1">
    <property type="nucleotide sequence ID" value="XM_015733138.2"/>
</dbReference>
<dbReference type="AlphaFoldDB" id="A0AAJ7BLZ5"/>
<name>A0AAJ7BLZ5_CEPCN</name>
<proteinExistence type="predicted"/>
<dbReference type="Proteomes" id="UP000694920">
    <property type="component" value="Unplaced"/>
</dbReference>
<organism evidence="2 3">
    <name type="scientific">Cephus cinctus</name>
    <name type="common">Wheat stem sawfly</name>
    <dbReference type="NCBI Taxonomy" id="211228"/>
    <lineage>
        <taxon>Eukaryota</taxon>
        <taxon>Metazoa</taxon>
        <taxon>Ecdysozoa</taxon>
        <taxon>Arthropoda</taxon>
        <taxon>Hexapoda</taxon>
        <taxon>Insecta</taxon>
        <taxon>Pterygota</taxon>
        <taxon>Neoptera</taxon>
        <taxon>Endopterygota</taxon>
        <taxon>Hymenoptera</taxon>
        <taxon>Cephoidea</taxon>
        <taxon>Cephidae</taxon>
        <taxon>Cephus</taxon>
    </lineage>
</organism>
<evidence type="ECO:0000313" key="3">
    <source>
        <dbReference type="RefSeq" id="XP_015588624.1"/>
    </source>
</evidence>
<sequence length="478" mass="54391">MDDFNFYLIFAKPLVLNLPDAKDRSTAASWVKKLREVNAKNAKDSQPIEYLKLLLFVMQKNKLSGIFEKAPPEGDLEPFPQGCTTAADMISLVKSAKSESPPYSSIFNSVSGDLCQYAAVQEIPKFGIHGYYAISTEPLPKWSHPKHFGPKISTAKSKDTRKQSTVAFPTTVTPDNSQAPDACRRRDKNRFTEKQEVNKQVSIEKKGRRREIPVVESRPCWGRSRYIERLIDESPHHVADLDLSQADALLHLYSEKKMRKIDKDSNLPASTPCKISSKRREVERAMDLAVCTEPYDDGKEYHFKKNIKEERVCNPDFNNYPNNMASNNLCGRKTQKMHSRNVLHDAEIEDTTDDLLDRPSSAIVGKTIVRTRGTGRCGDPEVHEKTYLWKNCYEEEPRPLYSSSCEVFPETEDTEAELRRAMGAMLRQSHRQCGNDLETSDIEDARELKLRGTRAKMGCCGKMNPPPKQGCCKKRYIE</sequence>
<dbReference type="KEGG" id="ccin:107264651"/>
<gene>
    <name evidence="3" type="primary">LOC107264651</name>
</gene>
<dbReference type="InterPro" id="IPR027831">
    <property type="entry name" value="DUF4485"/>
</dbReference>
<feature type="domain" description="DUF4485" evidence="1">
    <location>
        <begin position="2"/>
        <end position="81"/>
    </location>
</feature>
<evidence type="ECO:0000259" key="1">
    <source>
        <dbReference type="Pfam" id="PF14846"/>
    </source>
</evidence>
<protein>
    <submittedName>
        <fullName evidence="3">Uncharacterized protein LOC107264651 isoform X1</fullName>
    </submittedName>
</protein>